<dbReference type="AlphaFoldDB" id="A0A7S3P0B5"/>
<dbReference type="EMBL" id="HBIM01001665">
    <property type="protein sequence ID" value="CAE0403234.1"/>
    <property type="molecule type" value="Transcribed_RNA"/>
</dbReference>
<evidence type="ECO:0000259" key="2">
    <source>
        <dbReference type="SMART" id="SM01332"/>
    </source>
</evidence>
<name>A0A7S3P0B5_9STRA</name>
<dbReference type="SMART" id="SM01332">
    <property type="entry name" value="Cyclin_C"/>
    <property type="match status" value="1"/>
</dbReference>
<sequence length="309" mass="35364">MKDFQSEQSTLEDVQEIVARMCRQEATTYRRSDYLTMDPTLEVEVADGTWRQRIIEWMYGVVDHCSLRRDSVGVAAIFLDLCVERNLVESRQEFQLAAMTALQLAIKLYDSTMVKLDSMVKLGRGQFQIQDVVEMESKLLAALQWRVHPPTSLCFLRQYLQLVPSSVSSMTKYMLSEVTRFIAEISVCLYKFVKYPPSAVAYATLVTAMERIGDSVLAPWQRQEILTRAANTLDESVIHSPMMMEIYHLLQASLQKNVNLEHLLKTIEVQCGGVDTFVHSKKQVVMRGNSYYEPCDPPGHQHSPRDVVQ</sequence>
<protein>
    <recommendedName>
        <fullName evidence="2">Cyclin C-terminal domain-containing protein</fullName>
    </recommendedName>
</protein>
<evidence type="ECO:0000313" key="3">
    <source>
        <dbReference type="EMBL" id="CAE0403234.1"/>
    </source>
</evidence>
<accession>A0A7S3P0B5</accession>
<proteinExistence type="predicted"/>
<dbReference type="InterPro" id="IPR004367">
    <property type="entry name" value="Cyclin_C-dom"/>
</dbReference>
<keyword evidence="1" id="KW-0195">Cyclin</keyword>
<dbReference type="Pfam" id="PF02984">
    <property type="entry name" value="Cyclin_C"/>
    <property type="match status" value="1"/>
</dbReference>
<dbReference type="InterPro" id="IPR039361">
    <property type="entry name" value="Cyclin"/>
</dbReference>
<dbReference type="InterPro" id="IPR006671">
    <property type="entry name" value="Cyclin_N"/>
</dbReference>
<gene>
    <name evidence="3" type="ORF">ACOF00016_LOCUS1456</name>
</gene>
<dbReference type="SUPFAM" id="SSF47954">
    <property type="entry name" value="Cyclin-like"/>
    <property type="match status" value="2"/>
</dbReference>
<dbReference type="Pfam" id="PF00134">
    <property type="entry name" value="Cyclin_N"/>
    <property type="match status" value="1"/>
</dbReference>
<organism evidence="3">
    <name type="scientific">Amphora coffeiformis</name>
    <dbReference type="NCBI Taxonomy" id="265554"/>
    <lineage>
        <taxon>Eukaryota</taxon>
        <taxon>Sar</taxon>
        <taxon>Stramenopiles</taxon>
        <taxon>Ochrophyta</taxon>
        <taxon>Bacillariophyta</taxon>
        <taxon>Bacillariophyceae</taxon>
        <taxon>Bacillariophycidae</taxon>
        <taxon>Thalassiophysales</taxon>
        <taxon>Catenulaceae</taxon>
        <taxon>Amphora</taxon>
    </lineage>
</organism>
<reference evidence="3" key="1">
    <citation type="submission" date="2021-01" db="EMBL/GenBank/DDBJ databases">
        <authorList>
            <person name="Corre E."/>
            <person name="Pelletier E."/>
            <person name="Niang G."/>
            <person name="Scheremetjew M."/>
            <person name="Finn R."/>
            <person name="Kale V."/>
            <person name="Holt S."/>
            <person name="Cochrane G."/>
            <person name="Meng A."/>
            <person name="Brown T."/>
            <person name="Cohen L."/>
        </authorList>
    </citation>
    <scope>NUCLEOTIDE SEQUENCE</scope>
    <source>
        <strain evidence="3">CCMP127</strain>
    </source>
</reference>
<dbReference type="Gene3D" id="1.10.472.10">
    <property type="entry name" value="Cyclin-like"/>
    <property type="match status" value="2"/>
</dbReference>
<dbReference type="FunFam" id="1.10.472.10:FF:000093">
    <property type="entry name" value="Predicted protein"/>
    <property type="match status" value="1"/>
</dbReference>
<feature type="domain" description="Cyclin C-terminal" evidence="2">
    <location>
        <begin position="150"/>
        <end position="280"/>
    </location>
</feature>
<evidence type="ECO:0000256" key="1">
    <source>
        <dbReference type="ARBA" id="ARBA00023127"/>
    </source>
</evidence>
<dbReference type="InterPro" id="IPR036915">
    <property type="entry name" value="Cyclin-like_sf"/>
</dbReference>
<dbReference type="PANTHER" id="PTHR10177">
    <property type="entry name" value="CYCLINS"/>
    <property type="match status" value="1"/>
</dbReference>